<keyword evidence="3" id="KW-1185">Reference proteome</keyword>
<proteinExistence type="predicted"/>
<sequence length="94" mass="10232">MFDVNGDMYVAASQRAARFKDQLQRKLEERSKVRQRGKVAGVSKLVGLKMKGANSCAGPSSAPMLPNKPSVFRPMPQLVPLATANLIGEAMCKR</sequence>
<keyword evidence="1" id="KW-0175">Coiled coil</keyword>
<protein>
    <submittedName>
        <fullName evidence="2">Uncharacterized protein</fullName>
    </submittedName>
</protein>
<accession>A0ABQ9G6C1</accession>
<evidence type="ECO:0000313" key="2">
    <source>
        <dbReference type="EMBL" id="KAJ8867998.1"/>
    </source>
</evidence>
<gene>
    <name evidence="2" type="ORF">PR048_031807</name>
</gene>
<dbReference type="Proteomes" id="UP001159363">
    <property type="component" value="Chromosome 14"/>
</dbReference>
<reference evidence="2 3" key="1">
    <citation type="submission" date="2023-02" db="EMBL/GenBank/DDBJ databases">
        <title>LHISI_Scaffold_Assembly.</title>
        <authorList>
            <person name="Stuart O.P."/>
            <person name="Cleave R."/>
            <person name="Magrath M.J.L."/>
            <person name="Mikheyev A.S."/>
        </authorList>
    </citation>
    <scope>NUCLEOTIDE SEQUENCE [LARGE SCALE GENOMIC DNA]</scope>
    <source>
        <strain evidence="2">Daus_M_001</strain>
        <tissue evidence="2">Leg muscle</tissue>
    </source>
</reference>
<evidence type="ECO:0000313" key="3">
    <source>
        <dbReference type="Proteomes" id="UP001159363"/>
    </source>
</evidence>
<dbReference type="EMBL" id="JARBHB010000015">
    <property type="protein sequence ID" value="KAJ8867998.1"/>
    <property type="molecule type" value="Genomic_DNA"/>
</dbReference>
<comment type="caution">
    <text evidence="2">The sequence shown here is derived from an EMBL/GenBank/DDBJ whole genome shotgun (WGS) entry which is preliminary data.</text>
</comment>
<name>A0ABQ9G6C1_9NEOP</name>
<feature type="coiled-coil region" evidence="1">
    <location>
        <begin position="9"/>
        <end position="36"/>
    </location>
</feature>
<organism evidence="2 3">
    <name type="scientific">Dryococelus australis</name>
    <dbReference type="NCBI Taxonomy" id="614101"/>
    <lineage>
        <taxon>Eukaryota</taxon>
        <taxon>Metazoa</taxon>
        <taxon>Ecdysozoa</taxon>
        <taxon>Arthropoda</taxon>
        <taxon>Hexapoda</taxon>
        <taxon>Insecta</taxon>
        <taxon>Pterygota</taxon>
        <taxon>Neoptera</taxon>
        <taxon>Polyneoptera</taxon>
        <taxon>Phasmatodea</taxon>
        <taxon>Verophasmatodea</taxon>
        <taxon>Anareolatae</taxon>
        <taxon>Phasmatidae</taxon>
        <taxon>Eurycanthinae</taxon>
        <taxon>Dryococelus</taxon>
    </lineage>
</organism>
<evidence type="ECO:0000256" key="1">
    <source>
        <dbReference type="SAM" id="Coils"/>
    </source>
</evidence>